<dbReference type="Pfam" id="PF01926">
    <property type="entry name" value="MMR_HSR1"/>
    <property type="match status" value="1"/>
</dbReference>
<reference evidence="2 3" key="1">
    <citation type="submission" date="2016-10" db="EMBL/GenBank/DDBJ databases">
        <authorList>
            <person name="de Groot N.N."/>
        </authorList>
    </citation>
    <scope>NUCLEOTIDE SEQUENCE [LARGE SCALE GENOMIC DNA]</scope>
    <source>
        <strain evidence="2 3">DSM 373</strain>
    </source>
</reference>
<evidence type="ECO:0000259" key="1">
    <source>
        <dbReference type="Pfam" id="PF01926"/>
    </source>
</evidence>
<dbReference type="PANTHER" id="PTHR43681:SF1">
    <property type="entry name" value="SARCALUMENIN"/>
    <property type="match status" value="1"/>
</dbReference>
<feature type="domain" description="G" evidence="1">
    <location>
        <begin position="46"/>
        <end position="150"/>
    </location>
</feature>
<sequence>MQDTLLSSAFSAFDGIDEICAKYNAAGLVPIRKLVAEKRASPNASIMVYGVYNAGKSTLINALLGAERAKVADRPETDSVSRYPWREFEILDTPGIDAPISHEEVTREQLHAADVVIFVVNPLGVIEEAKTLSTLLDLVAREKKIVLVLNSKNQLEPMIAERLKDELRQRLQEMALERGMPPVLQAIPILEVNAKSALKAKLDGKENLLVRSGLPFLERDLYKFLGSIQQSELVASFISRLKDFIDDTINLLDQNGDSDSMAAIDRFYAELAQREVNLRASLKALAEAKATFIEQRSFSTISTAPDSAQERIEQLIQNAGSEILAELEMELRRLASDASRLLDEVLESIQVDAQLQQTPRTGPLPVAEEGLVSAAGTQGSSFNFGLLETGARQMSALIKPEHVVNALKVGKDLLPSLFKGIGPVTMGKIGEKVVGKVVPAIGLAIQAGQVLYSLLAKDPEEKRLEEEAHLRAQQEERRNQLIREMSEDVAWEFKNSIIGVVDENIRGNFAEVNSRLRDIRAGFSTAQRERSEDRAALVQAQAILQAHG</sequence>
<gene>
    <name evidence="2" type="ORF">SAMN04244572_02553</name>
</gene>
<dbReference type="Proteomes" id="UP000199250">
    <property type="component" value="Unassembled WGS sequence"/>
</dbReference>
<proteinExistence type="predicted"/>
<dbReference type="InterPro" id="IPR027417">
    <property type="entry name" value="P-loop_NTPase"/>
</dbReference>
<dbReference type="EMBL" id="FNYQ01000042">
    <property type="protein sequence ID" value="SEJ04748.1"/>
    <property type="molecule type" value="Genomic_DNA"/>
</dbReference>
<dbReference type="GO" id="GO:0005525">
    <property type="term" value="F:GTP binding"/>
    <property type="evidence" value="ECO:0007669"/>
    <property type="project" value="InterPro"/>
</dbReference>
<dbReference type="InterPro" id="IPR006073">
    <property type="entry name" value="GTP-bd"/>
</dbReference>
<evidence type="ECO:0000313" key="2">
    <source>
        <dbReference type="EMBL" id="SEJ04748.1"/>
    </source>
</evidence>
<dbReference type="AlphaFoldDB" id="A0A1H6VJI3"/>
<dbReference type="PANTHER" id="PTHR43681">
    <property type="entry name" value="TRANSMEMBRANE GTPASE FZO"/>
    <property type="match status" value="1"/>
</dbReference>
<dbReference type="SUPFAM" id="SSF52540">
    <property type="entry name" value="P-loop containing nucleoside triphosphate hydrolases"/>
    <property type="match status" value="1"/>
</dbReference>
<dbReference type="RefSeq" id="WP_090732142.1">
    <property type="nucleotide sequence ID" value="NZ_FNYQ01000042.1"/>
</dbReference>
<protein>
    <submittedName>
        <fullName evidence="2">50S ribosome-binding GTPase</fullName>
    </submittedName>
</protein>
<dbReference type="InterPro" id="IPR051943">
    <property type="entry name" value="TRAFAC_Dynamin-like_GTPase"/>
</dbReference>
<name>A0A1H6VJI3_9GAMM</name>
<dbReference type="Gene3D" id="3.40.50.300">
    <property type="entry name" value="P-loop containing nucleotide triphosphate hydrolases"/>
    <property type="match status" value="1"/>
</dbReference>
<organism evidence="2 3">
    <name type="scientific">Azotobacter beijerinckii</name>
    <dbReference type="NCBI Taxonomy" id="170623"/>
    <lineage>
        <taxon>Bacteria</taxon>
        <taxon>Pseudomonadati</taxon>
        <taxon>Pseudomonadota</taxon>
        <taxon>Gammaproteobacteria</taxon>
        <taxon>Pseudomonadales</taxon>
        <taxon>Pseudomonadaceae</taxon>
        <taxon>Azotobacter</taxon>
    </lineage>
</organism>
<accession>A0A1H6VJI3</accession>
<dbReference type="OrthoDB" id="238366at2"/>
<evidence type="ECO:0000313" key="3">
    <source>
        <dbReference type="Proteomes" id="UP000199250"/>
    </source>
</evidence>